<dbReference type="Pfam" id="PF01168">
    <property type="entry name" value="Ala_racemase_N"/>
    <property type="match status" value="1"/>
</dbReference>
<evidence type="ECO:0000256" key="2">
    <source>
        <dbReference type="HAMAP-Rule" id="MF_02087"/>
    </source>
</evidence>
<dbReference type="PIRSF" id="PIRSF004848">
    <property type="entry name" value="YBL036c_PLPDEIII"/>
    <property type="match status" value="1"/>
</dbReference>
<accession>A0A7X0LJG8</accession>
<feature type="domain" description="Alanine racemase N-terminal" evidence="5">
    <location>
        <begin position="101"/>
        <end position="255"/>
    </location>
</feature>
<evidence type="ECO:0000313" key="7">
    <source>
        <dbReference type="Proteomes" id="UP000541810"/>
    </source>
</evidence>
<proteinExistence type="inferred from homology"/>
<comment type="similarity">
    <text evidence="2 4">Belongs to the pyridoxal phosphate-binding protein YggS/PROSC family.</text>
</comment>
<comment type="function">
    <text evidence="2">Pyridoxal 5'-phosphate (PLP)-binding protein, which is involved in PLP homeostasis.</text>
</comment>
<comment type="cofactor">
    <cofactor evidence="3">
        <name>pyridoxal 5'-phosphate</name>
        <dbReference type="ChEBI" id="CHEBI:597326"/>
    </cofactor>
</comment>
<dbReference type="CDD" id="cd00635">
    <property type="entry name" value="PLPDE_III_YBL036c_like"/>
    <property type="match status" value="1"/>
</dbReference>
<dbReference type="RefSeq" id="WP_184676153.1">
    <property type="nucleotide sequence ID" value="NZ_JACHGY010000001.1"/>
</dbReference>
<organism evidence="6 7">
    <name type="scientific">Algisphaera agarilytica</name>
    <dbReference type="NCBI Taxonomy" id="1385975"/>
    <lineage>
        <taxon>Bacteria</taxon>
        <taxon>Pseudomonadati</taxon>
        <taxon>Planctomycetota</taxon>
        <taxon>Phycisphaerae</taxon>
        <taxon>Phycisphaerales</taxon>
        <taxon>Phycisphaeraceae</taxon>
        <taxon>Algisphaera</taxon>
    </lineage>
</organism>
<dbReference type="InterPro" id="IPR029066">
    <property type="entry name" value="PLP-binding_barrel"/>
</dbReference>
<evidence type="ECO:0000313" key="6">
    <source>
        <dbReference type="EMBL" id="MBB6428744.1"/>
    </source>
</evidence>
<comment type="caution">
    <text evidence="6">The sequence shown here is derived from an EMBL/GenBank/DDBJ whole genome shotgun (WGS) entry which is preliminary data.</text>
</comment>
<dbReference type="EMBL" id="JACHGY010000001">
    <property type="protein sequence ID" value="MBB6428744.1"/>
    <property type="molecule type" value="Genomic_DNA"/>
</dbReference>
<dbReference type="PANTHER" id="PTHR10146">
    <property type="entry name" value="PROLINE SYNTHETASE CO-TRANSCRIBED BACTERIAL HOMOLOG PROTEIN"/>
    <property type="match status" value="1"/>
</dbReference>
<dbReference type="AlphaFoldDB" id="A0A7X0LJG8"/>
<dbReference type="GO" id="GO:0030170">
    <property type="term" value="F:pyridoxal phosphate binding"/>
    <property type="evidence" value="ECO:0007669"/>
    <property type="project" value="UniProtKB-UniRule"/>
</dbReference>
<dbReference type="Proteomes" id="UP000541810">
    <property type="component" value="Unassembled WGS sequence"/>
</dbReference>
<evidence type="ECO:0000256" key="1">
    <source>
        <dbReference type="ARBA" id="ARBA00022898"/>
    </source>
</evidence>
<evidence type="ECO:0000259" key="5">
    <source>
        <dbReference type="Pfam" id="PF01168"/>
    </source>
</evidence>
<evidence type="ECO:0000256" key="3">
    <source>
        <dbReference type="PIRSR" id="PIRSR004848-1"/>
    </source>
</evidence>
<reference evidence="6 7" key="1">
    <citation type="submission" date="2020-08" db="EMBL/GenBank/DDBJ databases">
        <title>Genomic Encyclopedia of Type Strains, Phase IV (KMG-IV): sequencing the most valuable type-strain genomes for metagenomic binning, comparative biology and taxonomic classification.</title>
        <authorList>
            <person name="Goeker M."/>
        </authorList>
    </citation>
    <scope>NUCLEOTIDE SEQUENCE [LARGE SCALE GENOMIC DNA]</scope>
    <source>
        <strain evidence="6 7">DSM 103725</strain>
    </source>
</reference>
<dbReference type="PANTHER" id="PTHR10146:SF14">
    <property type="entry name" value="PYRIDOXAL PHOSPHATE HOMEOSTASIS PROTEIN"/>
    <property type="match status" value="1"/>
</dbReference>
<name>A0A7X0LJG8_9BACT</name>
<dbReference type="InterPro" id="IPR001608">
    <property type="entry name" value="Ala_racemase_N"/>
</dbReference>
<dbReference type="InterPro" id="IPR011078">
    <property type="entry name" value="PyrdxlP_homeostasis"/>
</dbReference>
<dbReference type="Gene3D" id="3.20.20.10">
    <property type="entry name" value="Alanine racemase"/>
    <property type="match status" value="1"/>
</dbReference>
<protein>
    <recommendedName>
        <fullName evidence="2">Pyridoxal phosphate homeostasis protein</fullName>
        <shortName evidence="2">PLP homeostasis protein</shortName>
    </recommendedName>
</protein>
<feature type="modified residue" description="N6-(pyridoxal phosphate)lysine" evidence="2 3">
    <location>
        <position position="43"/>
    </location>
</feature>
<dbReference type="HAMAP" id="MF_02087">
    <property type="entry name" value="PLP_homeostasis"/>
    <property type="match status" value="1"/>
</dbReference>
<gene>
    <name evidence="6" type="ORF">HNQ40_000550</name>
</gene>
<dbReference type="SUPFAM" id="SSF51419">
    <property type="entry name" value="PLP-binding barrel"/>
    <property type="match status" value="1"/>
</dbReference>
<dbReference type="PROSITE" id="PS01211">
    <property type="entry name" value="UPF0001"/>
    <property type="match status" value="1"/>
</dbReference>
<dbReference type="NCBIfam" id="TIGR00044">
    <property type="entry name" value="YggS family pyridoxal phosphate-dependent enzyme"/>
    <property type="match status" value="1"/>
</dbReference>
<keyword evidence="1 2" id="KW-0663">Pyridoxal phosphate</keyword>
<evidence type="ECO:0000256" key="4">
    <source>
        <dbReference type="RuleBase" id="RU004514"/>
    </source>
</evidence>
<sequence length="258" mass="28224">MTPQHAGPSQLKDAFLAVNDRIADAAARSGRKREDVAMVAVTKYASPDQIRSIVELGQADLGESRVQQLTQRVPQLTEFLSRKKTLAGASARAEDATPDKVRWHMIGQLQRNKVKQVAPHVDLIHSVDSLRLAEELHNYASRLDIVIDILIQVNTSGEASKSGIAPPAVTHLVESIDTMMHLRPRGLMTMAPLSEDPEDARPTFARTAELFNDVKTEAIGGDHFNVLSMGMTNDFEVAIEEGANVVRIGRALFGETEA</sequence>
<keyword evidence="7" id="KW-1185">Reference proteome</keyword>